<dbReference type="InterPro" id="IPR050875">
    <property type="entry name" value="Troponin_I"/>
</dbReference>
<evidence type="ECO:0000256" key="5">
    <source>
        <dbReference type="SAM" id="Coils"/>
    </source>
</evidence>
<feature type="compositionally biased region" description="Basic and acidic residues" evidence="6">
    <location>
        <begin position="180"/>
        <end position="189"/>
    </location>
</feature>
<dbReference type="Gene3D" id="1.20.5.350">
    <property type="match status" value="1"/>
</dbReference>
<dbReference type="InterPro" id="IPR001978">
    <property type="entry name" value="Troponin"/>
</dbReference>
<keyword evidence="8" id="KW-1185">Reference proteome</keyword>
<dbReference type="PANTHER" id="PTHR13738:SF31">
    <property type="entry name" value="TROPONIN I TYPE 2B (SKELETAL, FAST), TANDEM DUPLICATE 2-RELATED"/>
    <property type="match status" value="1"/>
</dbReference>
<reference evidence="7" key="1">
    <citation type="submission" date="2025-08" db="UniProtKB">
        <authorList>
            <consortium name="Ensembl"/>
        </authorList>
    </citation>
    <scope>IDENTIFICATION</scope>
</reference>
<keyword evidence="5" id="KW-0175">Coiled coil</keyword>
<dbReference type="AlphaFoldDB" id="A0A672QLS9"/>
<evidence type="ECO:0000313" key="8">
    <source>
        <dbReference type="Proteomes" id="UP000472262"/>
    </source>
</evidence>
<dbReference type="InterPro" id="IPR038077">
    <property type="entry name" value="Troponin_sf"/>
</dbReference>
<dbReference type="Ensembl" id="ENSSGRT00000081973.1">
    <property type="protein sequence ID" value="ENSSGRP00000077005.1"/>
    <property type="gene ID" value="ENSSGRG00000039005.1"/>
</dbReference>
<keyword evidence="3" id="KW-0514">Muscle protein</keyword>
<dbReference type="PANTHER" id="PTHR13738">
    <property type="entry name" value="TROPONIN I"/>
    <property type="match status" value="1"/>
</dbReference>
<protein>
    <submittedName>
        <fullName evidence="7">Troponin I type 2a (skeletal, fast), tandem duplicate 4</fullName>
    </submittedName>
</protein>
<reference evidence="7" key="2">
    <citation type="submission" date="2025-09" db="UniProtKB">
        <authorList>
            <consortium name="Ensembl"/>
        </authorList>
    </citation>
    <scope>IDENTIFICATION</scope>
</reference>
<dbReference type="GO" id="GO:0003009">
    <property type="term" value="P:skeletal muscle contraction"/>
    <property type="evidence" value="ECO:0007669"/>
    <property type="project" value="TreeGrafter"/>
</dbReference>
<dbReference type="GO" id="GO:0003779">
    <property type="term" value="F:actin binding"/>
    <property type="evidence" value="ECO:0007669"/>
    <property type="project" value="UniProtKB-KW"/>
</dbReference>
<organism evidence="7 8">
    <name type="scientific">Sinocyclocheilus grahami</name>
    <name type="common">Dianchi golden-line fish</name>
    <name type="synonym">Barbus grahami</name>
    <dbReference type="NCBI Taxonomy" id="75366"/>
    <lineage>
        <taxon>Eukaryota</taxon>
        <taxon>Metazoa</taxon>
        <taxon>Chordata</taxon>
        <taxon>Craniata</taxon>
        <taxon>Vertebrata</taxon>
        <taxon>Euteleostomi</taxon>
        <taxon>Actinopterygii</taxon>
        <taxon>Neopterygii</taxon>
        <taxon>Teleostei</taxon>
        <taxon>Ostariophysi</taxon>
        <taxon>Cypriniformes</taxon>
        <taxon>Cyprinidae</taxon>
        <taxon>Cyprininae</taxon>
        <taxon>Sinocyclocheilus</taxon>
    </lineage>
</organism>
<feature type="region of interest" description="Disordered" evidence="6">
    <location>
        <begin position="136"/>
        <end position="189"/>
    </location>
</feature>
<dbReference type="GO" id="GO:0060048">
    <property type="term" value="P:cardiac muscle contraction"/>
    <property type="evidence" value="ECO:0007669"/>
    <property type="project" value="TreeGrafter"/>
</dbReference>
<dbReference type="Pfam" id="PF00992">
    <property type="entry name" value="Troponin"/>
    <property type="match status" value="1"/>
</dbReference>
<comment type="similarity">
    <text evidence="2">Belongs to the troponin I family.</text>
</comment>
<name>A0A672QLS9_SINGR</name>
<dbReference type="Gene3D" id="6.10.250.180">
    <property type="match status" value="1"/>
</dbReference>
<evidence type="ECO:0000256" key="2">
    <source>
        <dbReference type="ARBA" id="ARBA00009930"/>
    </source>
</evidence>
<dbReference type="Proteomes" id="UP000472262">
    <property type="component" value="Unassembled WGS sequence"/>
</dbReference>
<dbReference type="InParanoid" id="A0A672QLS9"/>
<feature type="compositionally biased region" description="Basic and acidic residues" evidence="6">
    <location>
        <begin position="147"/>
        <end position="172"/>
    </location>
</feature>
<dbReference type="SUPFAM" id="SSF90250">
    <property type="entry name" value="Troponin coil-coiled subunits"/>
    <property type="match status" value="1"/>
</dbReference>
<feature type="coiled-coil region" evidence="5">
    <location>
        <begin position="24"/>
        <end position="65"/>
    </location>
</feature>
<sequence length="189" mass="21592">KQLRKTNLIINIMNNLVLAFQELCKKLHQQIDQVDEERYDLEAKVAKSDKEIEDLKIKVVDLQGKFKKPALKKVHISADTMLQALLGSKHKVSMDLRANLKQVKEEVKEEVGCRFRNVSCLCRVKQWQTGIWRAKHKNSPRASVGHRSAERITGARREGEIQENRQRSETAKTGKAKQGKHGDSERGTG</sequence>
<comment type="function">
    <text evidence="1">Troponin I is the inhibitory subunit of troponin, the thin filament regulatory complex which confers calcium-sensitivity to striated muscle actomyosin ATPase activity.</text>
</comment>
<evidence type="ECO:0000256" key="1">
    <source>
        <dbReference type="ARBA" id="ARBA00001988"/>
    </source>
</evidence>
<proteinExistence type="inferred from homology"/>
<keyword evidence="4" id="KW-0009">Actin-binding</keyword>
<evidence type="ECO:0000256" key="6">
    <source>
        <dbReference type="SAM" id="MobiDB-lite"/>
    </source>
</evidence>
<evidence type="ECO:0000256" key="4">
    <source>
        <dbReference type="ARBA" id="ARBA00023203"/>
    </source>
</evidence>
<evidence type="ECO:0000256" key="3">
    <source>
        <dbReference type="ARBA" id="ARBA00023179"/>
    </source>
</evidence>
<evidence type="ECO:0000313" key="7">
    <source>
        <dbReference type="Ensembl" id="ENSSGRP00000077005.1"/>
    </source>
</evidence>
<dbReference type="GO" id="GO:0005861">
    <property type="term" value="C:troponin complex"/>
    <property type="evidence" value="ECO:0007669"/>
    <property type="project" value="InterPro"/>
</dbReference>
<accession>A0A672QLS9</accession>